<dbReference type="STRING" id="1798228.SAMN05216574_110146"/>
<keyword evidence="10" id="KW-1185">Reference proteome</keyword>
<dbReference type="InterPro" id="IPR050250">
    <property type="entry name" value="Macrolide_Exporter_MacB"/>
</dbReference>
<dbReference type="AlphaFoldDB" id="A0A1I2H568"/>
<keyword evidence="4 7" id="KW-1133">Transmembrane helix</keyword>
<evidence type="ECO:0000256" key="5">
    <source>
        <dbReference type="ARBA" id="ARBA00023136"/>
    </source>
</evidence>
<keyword evidence="5 7" id="KW-0472">Membrane</keyword>
<feature type="transmembrane region" description="Helical" evidence="7">
    <location>
        <begin position="417"/>
        <end position="436"/>
    </location>
</feature>
<evidence type="ECO:0000313" key="10">
    <source>
        <dbReference type="Proteomes" id="UP000198589"/>
    </source>
</evidence>
<evidence type="ECO:0000256" key="4">
    <source>
        <dbReference type="ARBA" id="ARBA00022989"/>
    </source>
</evidence>
<reference evidence="10" key="1">
    <citation type="submission" date="2016-10" db="EMBL/GenBank/DDBJ databases">
        <authorList>
            <person name="Varghese N."/>
            <person name="Submissions S."/>
        </authorList>
    </citation>
    <scope>NUCLEOTIDE SEQUENCE [LARGE SCALE GENOMIC DNA]</scope>
    <source>
        <strain evidence="10">DSM 46838</strain>
    </source>
</reference>
<evidence type="ECO:0000256" key="1">
    <source>
        <dbReference type="ARBA" id="ARBA00004651"/>
    </source>
</evidence>
<comment type="similarity">
    <text evidence="6">Belongs to the ABC-4 integral membrane protein family.</text>
</comment>
<evidence type="ECO:0000256" key="6">
    <source>
        <dbReference type="ARBA" id="ARBA00038076"/>
    </source>
</evidence>
<dbReference type="InterPro" id="IPR003838">
    <property type="entry name" value="ABC3_permease_C"/>
</dbReference>
<feature type="transmembrane region" description="Helical" evidence="7">
    <location>
        <begin position="490"/>
        <end position="510"/>
    </location>
</feature>
<evidence type="ECO:0000256" key="2">
    <source>
        <dbReference type="ARBA" id="ARBA00022475"/>
    </source>
</evidence>
<comment type="subcellular location">
    <subcellularLocation>
        <location evidence="1">Cell membrane</location>
        <topology evidence="1">Multi-pass membrane protein</topology>
    </subcellularLocation>
</comment>
<organism evidence="9 10">
    <name type="scientific">Blastococcus tunisiensis</name>
    <dbReference type="NCBI Taxonomy" id="1798228"/>
    <lineage>
        <taxon>Bacteria</taxon>
        <taxon>Bacillati</taxon>
        <taxon>Actinomycetota</taxon>
        <taxon>Actinomycetes</taxon>
        <taxon>Geodermatophilales</taxon>
        <taxon>Geodermatophilaceae</taxon>
        <taxon>Blastococcus</taxon>
    </lineage>
</organism>
<dbReference type="Pfam" id="PF02687">
    <property type="entry name" value="FtsX"/>
    <property type="match status" value="2"/>
</dbReference>
<accession>A0A1I2H568</accession>
<feature type="transmembrane region" description="Helical" evidence="7">
    <location>
        <begin position="325"/>
        <end position="350"/>
    </location>
</feature>
<dbReference type="GO" id="GO:0022857">
    <property type="term" value="F:transmembrane transporter activity"/>
    <property type="evidence" value="ECO:0007669"/>
    <property type="project" value="TreeGrafter"/>
</dbReference>
<feature type="transmembrane region" description="Helical" evidence="7">
    <location>
        <begin position="815"/>
        <end position="840"/>
    </location>
</feature>
<proteinExistence type="inferred from homology"/>
<feature type="domain" description="ABC3 transporter permease C-terminal" evidence="8">
    <location>
        <begin position="767"/>
        <end position="880"/>
    </location>
</feature>
<keyword evidence="3 7" id="KW-0812">Transmembrane</keyword>
<dbReference type="PANTHER" id="PTHR30572:SF4">
    <property type="entry name" value="ABC TRANSPORTER PERMEASE YTRF"/>
    <property type="match status" value="1"/>
</dbReference>
<feature type="transmembrane region" description="Helical" evidence="7">
    <location>
        <begin position="442"/>
        <end position="469"/>
    </location>
</feature>
<dbReference type="Proteomes" id="UP000198589">
    <property type="component" value="Unassembled WGS sequence"/>
</dbReference>
<dbReference type="OrthoDB" id="3405625at2"/>
<evidence type="ECO:0000256" key="3">
    <source>
        <dbReference type="ARBA" id="ARBA00022692"/>
    </source>
</evidence>
<feature type="transmembrane region" description="Helical" evidence="7">
    <location>
        <begin position="765"/>
        <end position="787"/>
    </location>
</feature>
<evidence type="ECO:0000256" key="7">
    <source>
        <dbReference type="SAM" id="Phobius"/>
    </source>
</evidence>
<name>A0A1I2H568_9ACTN</name>
<dbReference type="GO" id="GO:0005886">
    <property type="term" value="C:plasma membrane"/>
    <property type="evidence" value="ECO:0007669"/>
    <property type="project" value="UniProtKB-SubCell"/>
</dbReference>
<dbReference type="EMBL" id="FOND01000010">
    <property type="protein sequence ID" value="SFF25324.1"/>
    <property type="molecule type" value="Genomic_DNA"/>
</dbReference>
<protein>
    <submittedName>
        <fullName evidence="9">Putative ABC transport system permease protein</fullName>
    </submittedName>
</protein>
<keyword evidence="2" id="KW-1003">Cell membrane</keyword>
<feature type="transmembrane region" description="Helical" evidence="7">
    <location>
        <begin position="860"/>
        <end position="880"/>
    </location>
</feature>
<evidence type="ECO:0000259" key="8">
    <source>
        <dbReference type="Pfam" id="PF02687"/>
    </source>
</evidence>
<dbReference type="RefSeq" id="WP_092199889.1">
    <property type="nucleotide sequence ID" value="NZ_FOND01000010.1"/>
</dbReference>
<sequence>MSRLPRWRLALRIARRDALRHKGRTLLVLLMVGLPVLAITGGDTLYRTSEVDAAEALPAALGGADVRISGESREAISVDPATGVVWAKAAPADPPWTAEEVAGALPDAARVVESVTGWLYLGTDGGYARVDGYAEDTADPMTEGRFELLEGRLPERAGEIAVTRQVVERGSGLGEEARLTRDDVPAEVVGVVRWPERSGEFVVLPAADAGLLGDPRSRFYATVPGGLDWPAVQALNEQGLAVLSRAVAADPPPESAWLPAADVGYRDGGNGAAETAVLSLVVASLVLEVVLLAGPAFAVGVRRQRRDLALVGAAGGSAGDLRRIILANGVVLGGGAAVLGAAAGIGLAAAAVPVLEARSDLVFGPFEVPVVDVLLTVGVGLVAGLAAAWFPARQAARTEVVDALAGRRGQVRTSWRSPLAGLVLAAAGLALVVLGARGAELAVAGGAVLLVVGIVVATPWLVGLLAPLARWLPVSGRLAVRDATRNRSRTAPAVAAVMATVAGVTALAIGSASDSAQARRDYVAAAPLGAGQLYGNGQMTEADWDAVVSVLARESPGRPVHRLQGNVWTNTGTQDEVFALADGCTGDALDCRWYPRDATSVLTTTGELLVADPVALRAASTTELPDEVYDALDSGRAAVFGAGAVDDAGRLTLVGVRFDLQGGHTVSRSPASEPETVQLPAVQVPLPEAGARGVDVPALVVVPPSLAGELPLPVGTTAVLTGGPDDPVTEAEERRIDEALGAVAGGEGGIQVERGWQDSLALPRLILVGVGGALVLIATLTATGLALTDARPDFATLAAVGASPRTRRSMAMASAVVVGGGGALLGVAVGLAPGIAVAVPLTSTDYGGGADPVLDIPWDVLGAVGVGVPLLAVAVTGIVVRSRLPMARRLSG</sequence>
<evidence type="ECO:0000313" key="9">
    <source>
        <dbReference type="EMBL" id="SFF25324.1"/>
    </source>
</evidence>
<feature type="transmembrane region" description="Helical" evidence="7">
    <location>
        <begin position="276"/>
        <end position="299"/>
    </location>
</feature>
<dbReference type="PANTHER" id="PTHR30572">
    <property type="entry name" value="MEMBRANE COMPONENT OF TRANSPORTER-RELATED"/>
    <property type="match status" value="1"/>
</dbReference>
<feature type="transmembrane region" description="Helical" evidence="7">
    <location>
        <begin position="370"/>
        <end position="390"/>
    </location>
</feature>
<feature type="domain" description="ABC3 transporter permease C-terminal" evidence="8">
    <location>
        <begin position="290"/>
        <end position="399"/>
    </location>
</feature>
<gene>
    <name evidence="9" type="ORF">SAMN05216574_110146</name>
</gene>